<organism evidence="3 4">
    <name type="scientific">Dendryphion nanum</name>
    <dbReference type="NCBI Taxonomy" id="256645"/>
    <lineage>
        <taxon>Eukaryota</taxon>
        <taxon>Fungi</taxon>
        <taxon>Dikarya</taxon>
        <taxon>Ascomycota</taxon>
        <taxon>Pezizomycotina</taxon>
        <taxon>Dothideomycetes</taxon>
        <taxon>Pleosporomycetidae</taxon>
        <taxon>Pleosporales</taxon>
        <taxon>Torulaceae</taxon>
        <taxon>Dendryphion</taxon>
    </lineage>
</organism>
<sequence>MTRYESVSNDDSRPDPSIPKIQKSSNRVSISIDGNDASRLDSEQQSTPYEQVPHDEHASATHNDKKRPWTGVREIEDDQQQRKRFTNRISELCVHPILLVSLTVFFAVVSLTVGLLYHFSEAHQGLTAEEQSHRFAWIYGPTAALVLIQVVWRAIDLKIKETMPWHELVHGPSSADKTLLLEYISAMMPKNIWRSFKNKHWAVTMTIVGHLILLLMTVFATGLFALEWTTITETDIALQSSHFNRSAFNETSLTAEPAVLSLITKMQALSYPRGTTPDTVIPIFEPLVDSHIYRFSDAHYQAIVKGLHVSMDCETLDLKNATGVALPWWDDIVGFFANITTPSCNIINPFFGVNRDRRVPWTINATQNYQSVIKRYACNSGIDYMQDGGQGTLIQDKLDHTFDHRFLVAVTDLHFIRPRNGFQPPMWVNNLTALLCRPSYSINEYRVDYSKDSNVTQVELLQTTKDTLPDFSPGDIALALDTTINDLNALRFGPGGVDALWSVVHPFFLMLEMIIGGARNDFSLKDLIDPGVLKSSTESLLAGIMTQVFHQQIRQIPPPGEESTLTGTATYREERLHVKPLSTGILSAGFAIMSLLCVGLLFTTPRKIQVKGDIGSALTVANALRSNPELIKVFADSNPKSLKESMRSWSFVSHPEPDSGRLYLRSVDSFERNGSPSQHVPPSNHEDLQSAHWWSFHSTRSWFAIVAVLVCLIVIALLETLQQLSDSRNGFMKLNSMQANSAILALYIPAAVAVGITLMFGSIELVVATFMPFARLRKGNATGRTLKLNYITKSGPHMFLSSLINRDLALSVVLVTTFVASFLTIVIPGLYSKSTVPSTKNVLMATVDKFNPVGIDIKQNDNQAGVLWNMQTYHDTGYPDWIYNDLAFPKLRMDHAESITLGDTNSTGSSINVRTTALRARLQCERFPGHLRTGAVTDPRGGYNHFDWVNFQFNTYLPHSMCSNAPANASTNGLSEWRPAFWFDDSKPVRGSYNLGKAYILDWRTGGTDWFGGPNKFQLAGKLTEMLQYRIEEWGCPNLAFILGNVSIEAIPNNSSVLNSRAPINTTVWAQNNFTRYSVEHEIDIMLCSQNLQSVEVDLVLDYPSLVIKEGSPPRPDENTVQWLKNPADAKGGTGFQFGVRSMQQSLMNPNGTLVGGPWNKTDDVDSFMEAAIHLAEKEDGLSVGDIRGRENTAIFQKAMQKLYGRYMAHAISNNMRVEVQVDVPSIAVGKHAWTPTIPMPSIPSTFVPLSPTSASVRASNATAITRRSSSIRSPATQTPTLLIATRPSSSIPFATPSTFASESTLATETLSSPTLEANSFRPRSDNSNPRIFATLTHTDAEAGAQIRLVQNFAPKVALQVMLGIMAIGIVISRLLLRTEKMLQCEPYSIAGRAMLVANGDILSSSIEDDTKGLMDDGRKYRLRMWQDGDGRWRYGICEDK</sequence>
<evidence type="ECO:0000313" key="4">
    <source>
        <dbReference type="Proteomes" id="UP000700596"/>
    </source>
</evidence>
<feature type="compositionally biased region" description="Basic and acidic residues" evidence="1">
    <location>
        <begin position="52"/>
        <end position="67"/>
    </location>
</feature>
<dbReference type="Proteomes" id="UP000700596">
    <property type="component" value="Unassembled WGS sequence"/>
</dbReference>
<keyword evidence="2" id="KW-1133">Transmembrane helix</keyword>
<feature type="transmembrane region" description="Helical" evidence="2">
    <location>
        <begin position="808"/>
        <end position="831"/>
    </location>
</feature>
<dbReference type="InterPro" id="IPR021840">
    <property type="entry name" value="DUF3433"/>
</dbReference>
<feature type="transmembrane region" description="Helical" evidence="2">
    <location>
        <begin position="1357"/>
        <end position="1377"/>
    </location>
</feature>
<keyword evidence="4" id="KW-1185">Reference proteome</keyword>
<feature type="transmembrane region" description="Helical" evidence="2">
    <location>
        <begin position="742"/>
        <end position="768"/>
    </location>
</feature>
<dbReference type="EMBL" id="JAGMWT010000010">
    <property type="protein sequence ID" value="KAH7121184.1"/>
    <property type="molecule type" value="Genomic_DNA"/>
</dbReference>
<feature type="transmembrane region" description="Helical" evidence="2">
    <location>
        <begin position="201"/>
        <end position="226"/>
    </location>
</feature>
<dbReference type="PANTHER" id="PTHR37544:SF1">
    <property type="entry name" value="PHOSPHORIBOSYLAMINOIMIDAZOLE-SUCCINOCARBOXAMIDE SYNTHASE"/>
    <property type="match status" value="1"/>
</dbReference>
<feature type="transmembrane region" description="Helical" evidence="2">
    <location>
        <begin position="581"/>
        <end position="602"/>
    </location>
</feature>
<gene>
    <name evidence="3" type="ORF">B0J11DRAFT_59206</name>
</gene>
<dbReference type="PANTHER" id="PTHR37544">
    <property type="entry name" value="SPRAY-RELATED"/>
    <property type="match status" value="1"/>
</dbReference>
<proteinExistence type="predicted"/>
<protein>
    <submittedName>
        <fullName evidence="3">Uncharacterized protein</fullName>
    </submittedName>
</protein>
<keyword evidence="2" id="KW-0812">Transmembrane</keyword>
<comment type="caution">
    <text evidence="3">The sequence shown here is derived from an EMBL/GenBank/DDBJ whole genome shotgun (WGS) entry which is preliminary data.</text>
</comment>
<feature type="region of interest" description="Disordered" evidence="1">
    <location>
        <begin position="1"/>
        <end position="77"/>
    </location>
</feature>
<evidence type="ECO:0000256" key="2">
    <source>
        <dbReference type="SAM" id="Phobius"/>
    </source>
</evidence>
<dbReference type="OrthoDB" id="3912677at2759"/>
<feature type="transmembrane region" description="Helical" evidence="2">
    <location>
        <begin position="92"/>
        <end position="117"/>
    </location>
</feature>
<evidence type="ECO:0000313" key="3">
    <source>
        <dbReference type="EMBL" id="KAH7121184.1"/>
    </source>
</evidence>
<keyword evidence="2" id="KW-0472">Membrane</keyword>
<feature type="transmembrane region" description="Helical" evidence="2">
    <location>
        <begin position="702"/>
        <end position="722"/>
    </location>
</feature>
<feature type="region of interest" description="Disordered" evidence="1">
    <location>
        <begin position="1311"/>
        <end position="1330"/>
    </location>
</feature>
<name>A0A9P9DLN9_9PLEO</name>
<accession>A0A9P9DLN9</accession>
<dbReference type="Pfam" id="PF11915">
    <property type="entry name" value="DUF3433"/>
    <property type="match status" value="2"/>
</dbReference>
<evidence type="ECO:0000256" key="1">
    <source>
        <dbReference type="SAM" id="MobiDB-lite"/>
    </source>
</evidence>
<reference evidence="3" key="1">
    <citation type="journal article" date="2021" name="Nat. Commun.">
        <title>Genetic determinants of endophytism in the Arabidopsis root mycobiome.</title>
        <authorList>
            <person name="Mesny F."/>
            <person name="Miyauchi S."/>
            <person name="Thiergart T."/>
            <person name="Pickel B."/>
            <person name="Atanasova L."/>
            <person name="Karlsson M."/>
            <person name="Huettel B."/>
            <person name="Barry K.W."/>
            <person name="Haridas S."/>
            <person name="Chen C."/>
            <person name="Bauer D."/>
            <person name="Andreopoulos W."/>
            <person name="Pangilinan J."/>
            <person name="LaButti K."/>
            <person name="Riley R."/>
            <person name="Lipzen A."/>
            <person name="Clum A."/>
            <person name="Drula E."/>
            <person name="Henrissat B."/>
            <person name="Kohler A."/>
            <person name="Grigoriev I.V."/>
            <person name="Martin F.M."/>
            <person name="Hacquard S."/>
        </authorList>
    </citation>
    <scope>NUCLEOTIDE SEQUENCE</scope>
    <source>
        <strain evidence="3">MPI-CAGE-CH-0243</strain>
    </source>
</reference>
<feature type="transmembrane region" description="Helical" evidence="2">
    <location>
        <begin position="137"/>
        <end position="155"/>
    </location>
</feature>